<reference evidence="2" key="1">
    <citation type="submission" date="2016-01" db="EMBL/GenBank/DDBJ databases">
        <title>Isolation and Characterization of Enterobacteria phage CBB.</title>
        <authorList>
            <person name="Buttimer C.T.H."/>
            <person name="Hendrix H."/>
            <person name="Alexandre H."/>
            <person name="O'Mahony J."/>
            <person name="Lavigne R."/>
            <person name="Coffey A."/>
        </authorList>
    </citation>
    <scope>NUCLEOTIDE SEQUENCE [LARGE SCALE GENOMIC DNA]</scope>
</reference>
<accession>A0A1L2CVP0</accession>
<sequence>MLTIKSEKTSLMDLSINELSNVAWEYLEVEEFVDDLNNPNFLARMMYGKNKEVLASLTKCDNFIAYVPEAFLAKMIDARKIQTEHFKIGSSMFYDGKQYSIEFLNKYGAHIDMYHVENQKSITPEFLEKYHDEIDVSSFWSRFDRTFGIENLKHFATYKNGMFLEEIQESEAIRYLTISDLESLDMPVPDYYHNVMTEQRVMSGDPCNDGQRSFSIWLRKYRRVSNNPTGFPTWNDLLELYKKYPRMNQHNYVDWLHDRAVTNREDYVNEYPEHLSYSPSNISFGEYRDIAGEDHKEEDYAIEFSDVLQPEITPDVQVARRVPARDPVTGRFVSAN</sequence>
<dbReference type="EMBL" id="KU574722">
    <property type="protein sequence ID" value="AMM44088.1"/>
    <property type="molecule type" value="Genomic_DNA"/>
</dbReference>
<proteinExistence type="predicted"/>
<organism evidence="1 2">
    <name type="scientific">Pectobacterium phage vB_PcaM_CBB</name>
    <dbReference type="NCBI Taxonomy" id="2772511"/>
    <lineage>
        <taxon>Viruses</taxon>
        <taxon>Duplodnaviria</taxon>
        <taxon>Heunggongvirae</taxon>
        <taxon>Uroviricota</taxon>
        <taxon>Caudoviricetes</taxon>
        <taxon>Mimasvirus</taxon>
        <taxon>Mimasvirus CBB</taxon>
    </lineage>
</organism>
<dbReference type="Proteomes" id="UP000223891">
    <property type="component" value="Segment"/>
</dbReference>
<gene>
    <name evidence="1" type="ORF">CBB_525</name>
</gene>
<name>A0A1L2CVP0_9CAUD</name>
<protein>
    <submittedName>
        <fullName evidence="1">Uncharacterized protein</fullName>
    </submittedName>
</protein>
<evidence type="ECO:0000313" key="2">
    <source>
        <dbReference type="Proteomes" id="UP000223891"/>
    </source>
</evidence>
<evidence type="ECO:0000313" key="1">
    <source>
        <dbReference type="EMBL" id="AMM44088.1"/>
    </source>
</evidence>
<keyword evidence="2" id="KW-1185">Reference proteome</keyword>